<dbReference type="SUPFAM" id="SSF52777">
    <property type="entry name" value="CoA-dependent acyltransferases"/>
    <property type="match status" value="1"/>
</dbReference>
<evidence type="ECO:0000259" key="1">
    <source>
        <dbReference type="Pfam" id="PF00668"/>
    </source>
</evidence>
<organism evidence="2 3">
    <name type="scientific">Candidatus Acidiferrum panamense</name>
    <dbReference type="NCBI Taxonomy" id="2741543"/>
    <lineage>
        <taxon>Bacteria</taxon>
        <taxon>Pseudomonadati</taxon>
        <taxon>Acidobacteriota</taxon>
        <taxon>Terriglobia</taxon>
        <taxon>Candidatus Acidiferrales</taxon>
        <taxon>Candidatus Acidiferrum</taxon>
    </lineage>
</organism>
<proteinExistence type="predicted"/>
<dbReference type="EMBL" id="JACDQQ010001679">
    <property type="protein sequence ID" value="MBA0086789.1"/>
    <property type="molecule type" value="Genomic_DNA"/>
</dbReference>
<dbReference type="PANTHER" id="PTHR28037">
    <property type="entry name" value="ALCOHOL O-ACETYLTRANSFERASE 1-RELATED"/>
    <property type="match status" value="1"/>
</dbReference>
<protein>
    <recommendedName>
        <fullName evidence="1">Condensation domain-containing protein</fullName>
    </recommendedName>
</protein>
<dbReference type="PANTHER" id="PTHR28037:SF1">
    <property type="entry name" value="ALCOHOL O-ACETYLTRANSFERASE 1-RELATED"/>
    <property type="match status" value="1"/>
</dbReference>
<feature type="domain" description="Condensation" evidence="1">
    <location>
        <begin position="42"/>
        <end position="168"/>
    </location>
</feature>
<sequence>MMVNATRQIARGQRDSSAITESAQAEVRPLGSLEHLFWLLDQHRFVHFAVTALISGETSPRDWRRALDRLQKRHPILSVCVDGEPDSVPSFRQADVTPIPLRIVEDEPELRWEVEVGKELARPFNPSRAPLIRAVLIQGARDAAFMLVAHHSIADGLSLAYAIRDTLDALAGRFLRPLPWLPSQDDMMNVSDSLMDGQEQDRAGAAMPAVYRP</sequence>
<dbReference type="InterPro" id="IPR052058">
    <property type="entry name" value="Alcohol_O-acetyltransferase"/>
</dbReference>
<feature type="non-terminal residue" evidence="2">
    <location>
        <position position="213"/>
    </location>
</feature>
<keyword evidence="3" id="KW-1185">Reference proteome</keyword>
<evidence type="ECO:0000313" key="2">
    <source>
        <dbReference type="EMBL" id="MBA0086789.1"/>
    </source>
</evidence>
<dbReference type="Gene3D" id="3.30.559.10">
    <property type="entry name" value="Chloramphenicol acetyltransferase-like domain"/>
    <property type="match status" value="1"/>
</dbReference>
<evidence type="ECO:0000313" key="3">
    <source>
        <dbReference type="Proteomes" id="UP000567293"/>
    </source>
</evidence>
<accession>A0A7V8SY93</accession>
<comment type="caution">
    <text evidence="2">The sequence shown here is derived from an EMBL/GenBank/DDBJ whole genome shotgun (WGS) entry which is preliminary data.</text>
</comment>
<dbReference type="GO" id="GO:0003824">
    <property type="term" value="F:catalytic activity"/>
    <property type="evidence" value="ECO:0007669"/>
    <property type="project" value="InterPro"/>
</dbReference>
<dbReference type="Proteomes" id="UP000567293">
    <property type="component" value="Unassembled WGS sequence"/>
</dbReference>
<dbReference type="InterPro" id="IPR023213">
    <property type="entry name" value="CAT-like_dom_sf"/>
</dbReference>
<dbReference type="InterPro" id="IPR001242">
    <property type="entry name" value="Condensation_dom"/>
</dbReference>
<dbReference type="AlphaFoldDB" id="A0A7V8SY93"/>
<gene>
    <name evidence="2" type="ORF">HRJ53_17550</name>
</gene>
<dbReference type="Pfam" id="PF00668">
    <property type="entry name" value="Condensation"/>
    <property type="match status" value="1"/>
</dbReference>
<name>A0A7V8SY93_9BACT</name>
<reference evidence="2" key="1">
    <citation type="submission" date="2020-06" db="EMBL/GenBank/DDBJ databases">
        <title>Legume-microbial interactions unlock mineral nutrients during tropical forest succession.</title>
        <authorList>
            <person name="Epihov D.Z."/>
        </authorList>
    </citation>
    <scope>NUCLEOTIDE SEQUENCE [LARGE SCALE GENOMIC DNA]</scope>
    <source>
        <strain evidence="2">Pan2503</strain>
    </source>
</reference>